<evidence type="ECO:0000256" key="1">
    <source>
        <dbReference type="ARBA" id="ARBA00023002"/>
    </source>
</evidence>
<comment type="caution">
    <text evidence="3">The sequence shown here is derived from an EMBL/GenBank/DDBJ whole genome shotgun (WGS) entry which is preliminary data.</text>
</comment>
<gene>
    <name evidence="3" type="ORF">ACFQ2K_32835</name>
</gene>
<protein>
    <submittedName>
        <fullName evidence="3">Flavin reductase family protein</fullName>
        <ecNumber evidence="3">1.5.1.-</ecNumber>
    </submittedName>
</protein>
<keyword evidence="4" id="KW-1185">Reference proteome</keyword>
<evidence type="ECO:0000313" key="4">
    <source>
        <dbReference type="Proteomes" id="UP001596915"/>
    </source>
</evidence>
<dbReference type="PANTHER" id="PTHR30466:SF1">
    <property type="entry name" value="FMN REDUCTASE (NADH) RUTF"/>
    <property type="match status" value="1"/>
</dbReference>
<dbReference type="PANTHER" id="PTHR30466">
    <property type="entry name" value="FLAVIN REDUCTASE"/>
    <property type="match status" value="1"/>
</dbReference>
<proteinExistence type="predicted"/>
<dbReference type="Pfam" id="PF01613">
    <property type="entry name" value="Flavin_Reduct"/>
    <property type="match status" value="1"/>
</dbReference>
<organism evidence="3 4">
    <name type="scientific">Streptomyces sanglieri</name>
    <dbReference type="NCBI Taxonomy" id="193460"/>
    <lineage>
        <taxon>Bacteria</taxon>
        <taxon>Bacillati</taxon>
        <taxon>Actinomycetota</taxon>
        <taxon>Actinomycetes</taxon>
        <taxon>Kitasatosporales</taxon>
        <taxon>Streptomycetaceae</taxon>
        <taxon>Streptomyces</taxon>
    </lineage>
</organism>
<dbReference type="GO" id="GO:0016491">
    <property type="term" value="F:oxidoreductase activity"/>
    <property type="evidence" value="ECO:0007669"/>
    <property type="project" value="UniProtKB-KW"/>
</dbReference>
<dbReference type="InterPro" id="IPR012349">
    <property type="entry name" value="Split_barrel_FMN-bd"/>
</dbReference>
<dbReference type="InterPro" id="IPR050268">
    <property type="entry name" value="NADH-dep_flavin_reductase"/>
</dbReference>
<dbReference type="EMBL" id="JBHTGL010000008">
    <property type="protein sequence ID" value="MFD0626775.1"/>
    <property type="molecule type" value="Genomic_DNA"/>
</dbReference>
<dbReference type="InterPro" id="IPR002563">
    <property type="entry name" value="Flavin_Rdtase-like_dom"/>
</dbReference>
<sequence>MSSAIHQETVRPAPVDFRRAMGRFCTGVTVIACGTDDSTDAMTANAMTSVSIDPLMLLVSIRTAGRLSGRLGIGCSFSVSVLSEAQEDLSALFARPDRPRGAEAFERLGSWRGPGGSALAAGALAAFECTVEAEYPGGDHTLFLGRVTAVHQGPAEARPLLYYRGGHPRLLDPLSLPAFDQPQEVETIHA</sequence>
<feature type="domain" description="Flavin reductase like" evidence="2">
    <location>
        <begin position="21"/>
        <end position="169"/>
    </location>
</feature>
<dbReference type="SUPFAM" id="SSF50475">
    <property type="entry name" value="FMN-binding split barrel"/>
    <property type="match status" value="1"/>
</dbReference>
<reference evidence="4" key="1">
    <citation type="journal article" date="2019" name="Int. J. Syst. Evol. Microbiol.">
        <title>The Global Catalogue of Microorganisms (GCM) 10K type strain sequencing project: providing services to taxonomists for standard genome sequencing and annotation.</title>
        <authorList>
            <consortium name="The Broad Institute Genomics Platform"/>
            <consortium name="The Broad Institute Genome Sequencing Center for Infectious Disease"/>
            <person name="Wu L."/>
            <person name="Ma J."/>
        </authorList>
    </citation>
    <scope>NUCLEOTIDE SEQUENCE [LARGE SCALE GENOMIC DNA]</scope>
    <source>
        <strain evidence="4">JCM 12607</strain>
    </source>
</reference>
<evidence type="ECO:0000259" key="2">
    <source>
        <dbReference type="SMART" id="SM00903"/>
    </source>
</evidence>
<dbReference type="Proteomes" id="UP001596915">
    <property type="component" value="Unassembled WGS sequence"/>
</dbReference>
<dbReference type="Gene3D" id="2.30.110.10">
    <property type="entry name" value="Electron Transport, Fmn-binding Protein, Chain A"/>
    <property type="match status" value="1"/>
</dbReference>
<keyword evidence="1 3" id="KW-0560">Oxidoreductase</keyword>
<dbReference type="SMART" id="SM00903">
    <property type="entry name" value="Flavin_Reduct"/>
    <property type="match status" value="1"/>
</dbReference>
<name>A0ABW2X3M0_9ACTN</name>
<dbReference type="EC" id="1.5.1.-" evidence="3"/>
<evidence type="ECO:0000313" key="3">
    <source>
        <dbReference type="EMBL" id="MFD0626775.1"/>
    </source>
</evidence>
<accession>A0ABW2X3M0</accession>